<organism evidence="2 3">
    <name type="scientific">Bacillus cereus ISP2954</name>
    <dbReference type="NCBI Taxonomy" id="1053215"/>
    <lineage>
        <taxon>Bacteria</taxon>
        <taxon>Bacillati</taxon>
        <taxon>Bacillota</taxon>
        <taxon>Bacilli</taxon>
        <taxon>Bacillales</taxon>
        <taxon>Bacillaceae</taxon>
        <taxon>Bacillus</taxon>
        <taxon>Bacillus cereus group</taxon>
    </lineage>
</organism>
<feature type="domain" description="DDE" evidence="1">
    <location>
        <begin position="17"/>
        <end position="87"/>
    </location>
</feature>
<evidence type="ECO:0000313" key="3">
    <source>
        <dbReference type="Proteomes" id="UP000013989"/>
    </source>
</evidence>
<evidence type="ECO:0000259" key="1">
    <source>
        <dbReference type="Pfam" id="PF13610"/>
    </source>
</evidence>
<dbReference type="InterPro" id="IPR032874">
    <property type="entry name" value="DDE_dom"/>
</dbReference>
<name>A0A9W5QBG2_BACCE</name>
<accession>A0A9W5QBG2</accession>
<protein>
    <recommendedName>
        <fullName evidence="1">DDE domain-containing protein</fullName>
    </recommendedName>
</protein>
<proteinExistence type="predicted"/>
<comment type="caution">
    <text evidence="2">The sequence shown here is derived from an EMBL/GenBank/DDBJ whole genome shotgun (WGS) entry which is preliminary data.</text>
</comment>
<reference evidence="2 3" key="1">
    <citation type="submission" date="2012-12" db="EMBL/GenBank/DDBJ databases">
        <title>The Genome Sequence of Bacillus cereus ISP2954.</title>
        <authorList>
            <consortium name="The Broad Institute Genome Sequencing Platform"/>
            <consortium name="The Broad Institute Genome Sequencing Center for Infectious Disease"/>
            <person name="Feldgarden M."/>
            <person name="Van der Auwera G.A."/>
            <person name="Mahillon J."/>
            <person name="Duprez V."/>
            <person name="Timmery S."/>
            <person name="Mattelet C."/>
            <person name="Dierick K."/>
            <person name="Sun M."/>
            <person name="Yu Z."/>
            <person name="Zhu L."/>
            <person name="Hu X."/>
            <person name="Shank E.B."/>
            <person name="Swiecicka I."/>
            <person name="Hansen B.M."/>
            <person name="Andrup L."/>
            <person name="Walker B."/>
            <person name="Young S.K."/>
            <person name="Zeng Q."/>
            <person name="Gargeya S."/>
            <person name="Fitzgerald M."/>
            <person name="Haas B."/>
            <person name="Abouelleil A."/>
            <person name="Alvarado L."/>
            <person name="Arachchi H.M."/>
            <person name="Berlin A.M."/>
            <person name="Chapman S.B."/>
            <person name="Dewar J."/>
            <person name="Goldberg J."/>
            <person name="Griggs A."/>
            <person name="Gujja S."/>
            <person name="Hansen M."/>
            <person name="Howarth C."/>
            <person name="Imamovic A."/>
            <person name="Larimer J."/>
            <person name="McCowan C."/>
            <person name="Murphy C."/>
            <person name="Neiman D."/>
            <person name="Pearson M."/>
            <person name="Priest M."/>
            <person name="Roberts A."/>
            <person name="Saif S."/>
            <person name="Shea T."/>
            <person name="Sisk P."/>
            <person name="Sykes S."/>
            <person name="Wortman J."/>
            <person name="Nusbaum C."/>
            <person name="Birren B."/>
        </authorList>
    </citation>
    <scope>NUCLEOTIDE SEQUENCE [LARGE SCALE GENOMIC DNA]</scope>
    <source>
        <strain evidence="2 3">ISP2954</strain>
    </source>
</reference>
<evidence type="ECO:0000313" key="2">
    <source>
        <dbReference type="EMBL" id="EOP55875.1"/>
    </source>
</evidence>
<dbReference type="EMBL" id="AHEJ01000109">
    <property type="protein sequence ID" value="EOP55875.1"/>
    <property type="molecule type" value="Genomic_DNA"/>
</dbReference>
<dbReference type="Pfam" id="PF13610">
    <property type="entry name" value="DDE_Tnp_IS240"/>
    <property type="match status" value="1"/>
</dbReference>
<gene>
    <name evidence="2" type="ORF">IGU_04864</name>
</gene>
<sequence>MGRNDERVWSHFKTTNDSRRVDETYIKMDVSIRAVDSEYNTIDLYFSETRDTKNAKRFFKKAFWPFHVSKPRIITVDKNPAYPIAIEQ</sequence>
<dbReference type="Proteomes" id="UP000013989">
    <property type="component" value="Unassembled WGS sequence"/>
</dbReference>
<dbReference type="AlphaFoldDB" id="A0A9W5QBG2"/>